<dbReference type="KEGG" id="haxz:M0R88_00540"/>
<dbReference type="EMBL" id="CP096658">
    <property type="protein sequence ID" value="UPW00606.1"/>
    <property type="molecule type" value="Genomic_DNA"/>
</dbReference>
<feature type="compositionally biased region" description="Basic and acidic residues" evidence="1">
    <location>
        <begin position="151"/>
        <end position="162"/>
    </location>
</feature>
<gene>
    <name evidence="2" type="ORF">M0R88_00540</name>
</gene>
<reference evidence="2" key="1">
    <citation type="submission" date="2022-04" db="EMBL/GenBank/DDBJ databases">
        <title>Diverse halophilic archaea isolated from saline environments.</title>
        <authorList>
            <person name="Cui H.-L."/>
        </authorList>
    </citation>
    <scope>NUCLEOTIDE SEQUENCE</scope>
    <source>
        <strain evidence="2">XZYJT40</strain>
    </source>
</reference>
<keyword evidence="3" id="KW-1185">Reference proteome</keyword>
<dbReference type="RefSeq" id="WP_248655016.1">
    <property type="nucleotide sequence ID" value="NZ_CP096658.1"/>
</dbReference>
<name>A0A8U0IIT5_9EURY</name>
<dbReference type="GeneID" id="72188297"/>
<protein>
    <submittedName>
        <fullName evidence="2">TFIIB-type zinc ribbon-containing protein</fullName>
    </submittedName>
</protein>
<dbReference type="AlphaFoldDB" id="A0A8U0IIT5"/>
<evidence type="ECO:0000313" key="3">
    <source>
        <dbReference type="Proteomes" id="UP000830434"/>
    </source>
</evidence>
<accession>A0A8U0IIT5</accession>
<dbReference type="Pfam" id="PF23430">
    <property type="entry name" value="DUF7117"/>
    <property type="match status" value="1"/>
</dbReference>
<feature type="compositionally biased region" description="Polar residues" evidence="1">
    <location>
        <begin position="139"/>
        <end position="149"/>
    </location>
</feature>
<dbReference type="Proteomes" id="UP000830434">
    <property type="component" value="Chromosome"/>
</dbReference>
<proteinExistence type="predicted"/>
<sequence length="263" mass="28932">MKVRGQRECKDCGARWSYYETGSVECPDCGSLRSVGVEEERNLHTDTPVEFDLTEVREDVDARPLREVADRAGDLAAEYVRKRGFVRGGDLRPLDDTYLAAQELRHAADVVGRGLDLSDDEEWYFLALLRGADAGGESASATDADSPTETGPDRRPAPDEVPKSMQPIRGLAYADAVAEYRREMADWVDEQGESGEPGVRAQARDALETLGDHVKRVQALDGDVNAANAELLVSATRDVSRYLREGDDDALVSARDRFGRLAE</sequence>
<dbReference type="InterPro" id="IPR055541">
    <property type="entry name" value="DUF7117"/>
</dbReference>
<evidence type="ECO:0000256" key="1">
    <source>
        <dbReference type="SAM" id="MobiDB-lite"/>
    </source>
</evidence>
<evidence type="ECO:0000313" key="2">
    <source>
        <dbReference type="EMBL" id="UPW00606.1"/>
    </source>
</evidence>
<organism evidence="2 3">
    <name type="scientific">Halorussus gelatinilyticus</name>
    <dbReference type="NCBI Taxonomy" id="2937524"/>
    <lineage>
        <taxon>Archaea</taxon>
        <taxon>Methanobacteriati</taxon>
        <taxon>Methanobacteriota</taxon>
        <taxon>Stenosarchaea group</taxon>
        <taxon>Halobacteria</taxon>
        <taxon>Halobacteriales</taxon>
        <taxon>Haladaptataceae</taxon>
        <taxon>Halorussus</taxon>
    </lineage>
</organism>
<feature type="region of interest" description="Disordered" evidence="1">
    <location>
        <begin position="136"/>
        <end position="167"/>
    </location>
</feature>